<dbReference type="Proteomes" id="UP000659047">
    <property type="component" value="Unassembled WGS sequence"/>
</dbReference>
<sequence length="56" mass="6449">MTKKLTDRQKSRLWAQQRSRNFQASSALEGLTVPLTDAGQDEVDARLDALRERYAR</sequence>
<protein>
    <submittedName>
        <fullName evidence="1">DUF2559 family protein</fullName>
    </submittedName>
</protein>
<dbReference type="Pfam" id="PF10832">
    <property type="entry name" value="YhfG"/>
    <property type="match status" value="1"/>
</dbReference>
<dbReference type="RefSeq" id="WP_238715009.1">
    <property type="nucleotide sequence ID" value="NZ_JAEPBH010000052.1"/>
</dbReference>
<evidence type="ECO:0000313" key="1">
    <source>
        <dbReference type="EMBL" id="MBK4716757.1"/>
    </source>
</evidence>
<dbReference type="NCBIfam" id="NF007573">
    <property type="entry name" value="PRK10204.1"/>
    <property type="match status" value="1"/>
</dbReference>
<keyword evidence="2" id="KW-1185">Reference proteome</keyword>
<dbReference type="EMBL" id="JAEPBH010000052">
    <property type="protein sequence ID" value="MBK4716757.1"/>
    <property type="molecule type" value="Genomic_DNA"/>
</dbReference>
<dbReference type="InterPro" id="IPR022541">
    <property type="entry name" value="YhfG"/>
</dbReference>
<gene>
    <name evidence="1" type="ORF">JJB97_15750</name>
</gene>
<dbReference type="AlphaFoldDB" id="A0A8K0V9H4"/>
<accession>A0A8K0V9H4</accession>
<comment type="caution">
    <text evidence="1">The sequence shown here is derived from an EMBL/GenBank/DDBJ whole genome shotgun (WGS) entry which is preliminary data.</text>
</comment>
<organism evidence="1 2">
    <name type="scientific">Tenebrionibacter intestinalis</name>
    <dbReference type="NCBI Taxonomy" id="2799638"/>
    <lineage>
        <taxon>Bacteria</taxon>
        <taxon>Pseudomonadati</taxon>
        <taxon>Pseudomonadota</taxon>
        <taxon>Gammaproteobacteria</taxon>
        <taxon>Enterobacterales</taxon>
        <taxon>Enterobacteriaceae</taxon>
        <taxon>Tenebrionibacter/Tenebrionicola group</taxon>
        <taxon>Tenebrionibacter</taxon>
    </lineage>
</organism>
<evidence type="ECO:0000313" key="2">
    <source>
        <dbReference type="Proteomes" id="UP000659047"/>
    </source>
</evidence>
<proteinExistence type="predicted"/>
<name>A0A8K0V9H4_9ENTR</name>
<reference evidence="1" key="1">
    <citation type="submission" date="2021-01" db="EMBL/GenBank/DDBJ databases">
        <title>Intestinitalea alba gen. nov., sp. nov., a novel genus of the family Enterobacteriaceae, isolated from the gut of the plastic-eating mealworm Tenebrio molitor L.</title>
        <authorList>
            <person name="Yang Y."/>
        </authorList>
    </citation>
    <scope>NUCLEOTIDE SEQUENCE</scope>
    <source>
        <strain evidence="1">BIT-L3</strain>
    </source>
</reference>